<dbReference type="GO" id="GO:0008540">
    <property type="term" value="C:proteasome regulatory particle, base subcomplex"/>
    <property type="evidence" value="ECO:0007669"/>
    <property type="project" value="UniProtKB-UniRule"/>
</dbReference>
<dbReference type="FunFam" id="1.25.10.10:FF:000017">
    <property type="entry name" value="26S proteasome non-ATPase regulatory subunit 1"/>
    <property type="match status" value="1"/>
</dbReference>
<gene>
    <name evidence="8" type="ORF">CTEN210_10705</name>
</gene>
<feature type="domain" description="26S proteasome regulatory subunit RPN2 C-terminal" evidence="6">
    <location>
        <begin position="820"/>
        <end position="981"/>
    </location>
</feature>
<dbReference type="InterPro" id="IPR016642">
    <property type="entry name" value="26S_Psome_Rpn2"/>
</dbReference>
<name>A0AAD3H8U9_9STRA</name>
<dbReference type="PANTHER" id="PTHR10943">
    <property type="entry name" value="26S PROTEASOME NON-ATPASE REGULATORY SUBUNIT"/>
    <property type="match status" value="1"/>
</dbReference>
<reference evidence="8 9" key="1">
    <citation type="journal article" date="2021" name="Sci. Rep.">
        <title>The genome of the diatom Chaetoceros tenuissimus carries an ancient integrated fragment of an extant virus.</title>
        <authorList>
            <person name="Hongo Y."/>
            <person name="Kimura K."/>
            <person name="Takaki Y."/>
            <person name="Yoshida Y."/>
            <person name="Baba S."/>
            <person name="Kobayashi G."/>
            <person name="Nagasaki K."/>
            <person name="Hano T."/>
            <person name="Tomaru Y."/>
        </authorList>
    </citation>
    <scope>NUCLEOTIDE SEQUENCE [LARGE SCALE GENOMIC DNA]</scope>
    <source>
        <strain evidence="8 9">NIES-3715</strain>
    </source>
</reference>
<dbReference type="PIRSF" id="PIRSF015947">
    <property type="entry name" value="26S_Psome_Rpn2"/>
    <property type="match status" value="1"/>
</dbReference>
<proteinExistence type="inferred from homology"/>
<dbReference type="SUPFAM" id="SSF48371">
    <property type="entry name" value="ARM repeat"/>
    <property type="match status" value="1"/>
</dbReference>
<dbReference type="Proteomes" id="UP001054902">
    <property type="component" value="Unassembled WGS sequence"/>
</dbReference>
<dbReference type="GO" id="GO:0042176">
    <property type="term" value="P:regulation of protein catabolic process"/>
    <property type="evidence" value="ECO:0007669"/>
    <property type="project" value="UniProtKB-UniRule"/>
</dbReference>
<protein>
    <submittedName>
        <fullName evidence="8">26S proteasome regulatory complex, non-ATPase subcomplex, Rpn2/Psmd1 subunit</fullName>
    </submittedName>
</protein>
<dbReference type="InterPro" id="IPR011989">
    <property type="entry name" value="ARM-like"/>
</dbReference>
<evidence type="ECO:0000256" key="5">
    <source>
        <dbReference type="SAM" id="MobiDB-lite"/>
    </source>
</evidence>
<keyword evidence="2" id="KW-0677">Repeat</keyword>
<feature type="domain" description="26S proteasome non-ATPase regulatory subunit 1/RPN2 N-terminal" evidence="7">
    <location>
        <begin position="16"/>
        <end position="341"/>
    </location>
</feature>
<keyword evidence="9" id="KW-1185">Reference proteome</keyword>
<dbReference type="GO" id="GO:0030234">
    <property type="term" value="F:enzyme regulator activity"/>
    <property type="evidence" value="ECO:0007669"/>
    <property type="project" value="UniProtKB-UniRule"/>
</dbReference>
<evidence type="ECO:0000259" key="7">
    <source>
        <dbReference type="Pfam" id="PF21505"/>
    </source>
</evidence>
<dbReference type="GO" id="GO:0043161">
    <property type="term" value="P:proteasome-mediated ubiquitin-dependent protein catabolic process"/>
    <property type="evidence" value="ECO:0007669"/>
    <property type="project" value="TreeGrafter"/>
</dbReference>
<evidence type="ECO:0000256" key="1">
    <source>
        <dbReference type="ARBA" id="ARBA00006308"/>
    </source>
</evidence>
<dbReference type="InterPro" id="IPR048570">
    <property type="entry name" value="PSMD1_RPN2_N"/>
</dbReference>
<dbReference type="GO" id="GO:0034515">
    <property type="term" value="C:proteasome storage granule"/>
    <property type="evidence" value="ECO:0007669"/>
    <property type="project" value="TreeGrafter"/>
</dbReference>
<sequence length="1022" mass="112143">MFAPAPISIAPSNVSSATGLLSMLTESSPSLRKAALVRLFNVVDTQWHEVAQSLPDLEALAEDVEEDIEVRQLAATVASRVFFYLEEPEQALRLALESGEGVFDESNKKSKAYVECLVGAAVDTYIAIKQKSNDGDEKSEDDAALPIDKLQTIVQIMFDRCYSEQKFEHALGIALEAREEAKVMEIFEKCGEQGDASKLNSLLQYAFHAATTLVASKVFRFQVVQIIAQHLTQMMEDNNIPNAIQKSCAFSLANAHQVLRTSKPVANIISKLLNGTDDDALLGLQLCFDLVESGDQTFVNSVSSDLKSETDSEASSDNFEKALKVLVGGFSSELAIAFLHKSSDSDPLIMENLKSALEQRGSGRNSVLHNCAVMAHSFLNAGTTNDAFLRDNLEWMKKASNWAKFSATGSLGVLHAGHITEAMTLLEPYLPADPEGENAVVTSEGGYAEGGSLYALGLIHGSHAGSSAEKRSETNDFLMKHLRNSHANEPISHGAALGVGLTALGTNKLDVVNELKDLIYTDSAVSGEAAGIAIGLVLVGSGAGNVRNNLDPNEAEEINEVISELKTYAKETQHEKIIRGIVMGMALINYGQEENADYAIDEMRGDRDPLMRYGAQYALALAYCGTGSNKAVRLLLHTAVSDVSDDVRMAAVIGLAFVLYKTPKRVPELVKLLLESFNPHVRYASCMAVGIAMAGSGDAESVALLEPMLKDMTDFVRQGALLGTSLIYMQQSDQCNDRKIKSFREKISSIVSDKHQTTLTKMGAIMATGILDAGGRNCSFDLGSKNGFTKMTSAVGAALWLQHWYWFPMMHMFSLAITPTFTIGLNKDFKYPKSFEIKCNSKPSLFAYPKRLEEKKEEKKKRVETVTLSTTAKEKARLARKKAKEDGDEVMEEETPEVKEEVKDEPMDESKEEATEEKKQKKKREPEPLSYRLSNPCRITKAQAEYCEFDLEQRYRPVRTEEKPYGVILVTDSTPGEDEDLGVVKPPSIESEDEADPPEPFEWTPPEETTTAKEEEPQASAE</sequence>
<evidence type="ECO:0000259" key="6">
    <source>
        <dbReference type="Pfam" id="PF18004"/>
    </source>
</evidence>
<dbReference type="PANTHER" id="PTHR10943:SF2">
    <property type="entry name" value="26S PROTEASOME NON-ATPASE REGULATORY SUBUNIT 1"/>
    <property type="match status" value="1"/>
</dbReference>
<organism evidence="8 9">
    <name type="scientific">Chaetoceros tenuissimus</name>
    <dbReference type="NCBI Taxonomy" id="426638"/>
    <lineage>
        <taxon>Eukaryota</taxon>
        <taxon>Sar</taxon>
        <taxon>Stramenopiles</taxon>
        <taxon>Ochrophyta</taxon>
        <taxon>Bacillariophyta</taxon>
        <taxon>Coscinodiscophyceae</taxon>
        <taxon>Chaetocerotophycidae</taxon>
        <taxon>Chaetocerotales</taxon>
        <taxon>Chaetocerotaceae</taxon>
        <taxon>Chaetoceros</taxon>
    </lineage>
</organism>
<feature type="compositionally biased region" description="Basic and acidic residues" evidence="5">
    <location>
        <begin position="896"/>
        <end position="927"/>
    </location>
</feature>
<evidence type="ECO:0000313" key="9">
    <source>
        <dbReference type="Proteomes" id="UP001054902"/>
    </source>
</evidence>
<dbReference type="EMBL" id="BLLK01000047">
    <property type="protein sequence ID" value="GFH54229.1"/>
    <property type="molecule type" value="Genomic_DNA"/>
</dbReference>
<feature type="region of interest" description="Disordered" evidence="5">
    <location>
        <begin position="966"/>
        <end position="1022"/>
    </location>
</feature>
<evidence type="ECO:0000256" key="4">
    <source>
        <dbReference type="PIRNR" id="PIRNR015947"/>
    </source>
</evidence>
<keyword evidence="3 4" id="KW-0647">Proteasome</keyword>
<comment type="caution">
    <text evidence="8">The sequence shown here is derived from an EMBL/GenBank/DDBJ whole genome shotgun (WGS) entry which is preliminary data.</text>
</comment>
<dbReference type="Pfam" id="PF13646">
    <property type="entry name" value="HEAT_2"/>
    <property type="match status" value="1"/>
</dbReference>
<feature type="compositionally biased region" description="Acidic residues" evidence="5">
    <location>
        <begin position="886"/>
        <end position="895"/>
    </location>
</feature>
<accession>A0AAD3H8U9</accession>
<dbReference type="GO" id="GO:0005634">
    <property type="term" value="C:nucleus"/>
    <property type="evidence" value="ECO:0007669"/>
    <property type="project" value="TreeGrafter"/>
</dbReference>
<feature type="region of interest" description="Disordered" evidence="5">
    <location>
        <begin position="874"/>
        <end position="936"/>
    </location>
</feature>
<dbReference type="Pfam" id="PF18004">
    <property type="entry name" value="RPN2_C"/>
    <property type="match status" value="1"/>
</dbReference>
<evidence type="ECO:0000256" key="3">
    <source>
        <dbReference type="ARBA" id="ARBA00022942"/>
    </source>
</evidence>
<dbReference type="InterPro" id="IPR016024">
    <property type="entry name" value="ARM-type_fold"/>
</dbReference>
<dbReference type="Pfam" id="PF21505">
    <property type="entry name" value="RPN2_N"/>
    <property type="match status" value="1"/>
</dbReference>
<comment type="similarity">
    <text evidence="1 4">Belongs to the proteasome subunit S1 family.</text>
</comment>
<dbReference type="Gene3D" id="1.25.10.10">
    <property type="entry name" value="Leucine-rich Repeat Variant"/>
    <property type="match status" value="1"/>
</dbReference>
<feature type="compositionally biased region" description="Acidic residues" evidence="5">
    <location>
        <begin position="990"/>
        <end position="999"/>
    </location>
</feature>
<evidence type="ECO:0000313" key="8">
    <source>
        <dbReference type="EMBL" id="GFH54229.1"/>
    </source>
</evidence>
<evidence type="ECO:0000256" key="2">
    <source>
        <dbReference type="ARBA" id="ARBA00022737"/>
    </source>
</evidence>
<dbReference type="AlphaFoldDB" id="A0AAD3H8U9"/>
<dbReference type="InterPro" id="IPR040623">
    <property type="entry name" value="RPN2_C"/>
</dbReference>